<dbReference type="InterPro" id="IPR050418">
    <property type="entry name" value="D-iso_2-hydroxyacid_DH_PdxB"/>
</dbReference>
<dbReference type="PANTHER" id="PTHR43761">
    <property type="entry name" value="D-ISOMER SPECIFIC 2-HYDROXYACID DEHYDROGENASE FAMILY PROTEIN (AFU_ORTHOLOGUE AFUA_1G13630)"/>
    <property type="match status" value="1"/>
</dbReference>
<dbReference type="EMBL" id="AJWY01008512">
    <property type="protein sequence ID" value="EKC61001.1"/>
    <property type="molecule type" value="Genomic_DNA"/>
</dbReference>
<dbReference type="PANTHER" id="PTHR43761:SF1">
    <property type="entry name" value="D-ISOMER SPECIFIC 2-HYDROXYACID DEHYDROGENASE CATALYTIC DOMAIN-CONTAINING PROTEIN-RELATED"/>
    <property type="match status" value="1"/>
</dbReference>
<keyword evidence="2 5" id="KW-0560">Oxidoreductase</keyword>
<comment type="caution">
    <text evidence="5">The sequence shown here is derived from an EMBL/GenBank/DDBJ whole genome shotgun (WGS) entry which is preliminary data.</text>
</comment>
<dbReference type="EC" id="1.-.-.-" evidence="5"/>
<dbReference type="SUPFAM" id="SSF52283">
    <property type="entry name" value="Formate/glycerate dehydrogenase catalytic domain-like"/>
    <property type="match status" value="1"/>
</dbReference>
<evidence type="ECO:0000313" key="5">
    <source>
        <dbReference type="EMBL" id="EKC61001.1"/>
    </source>
</evidence>
<accession>K1TP05</accession>
<protein>
    <submittedName>
        <fullName evidence="5">Protein containing D-isomer specific 2-hydroxyacid dehydrogenase, catalytic region domain protein</fullName>
        <ecNumber evidence="5">1.-.-.-</ecNumber>
    </submittedName>
</protein>
<evidence type="ECO:0000256" key="2">
    <source>
        <dbReference type="ARBA" id="ARBA00023002"/>
    </source>
</evidence>
<dbReference type="GO" id="GO:0051287">
    <property type="term" value="F:NAD binding"/>
    <property type="evidence" value="ECO:0007669"/>
    <property type="project" value="InterPro"/>
</dbReference>
<organism evidence="5">
    <name type="scientific">human gut metagenome</name>
    <dbReference type="NCBI Taxonomy" id="408170"/>
    <lineage>
        <taxon>unclassified sequences</taxon>
        <taxon>metagenomes</taxon>
        <taxon>organismal metagenomes</taxon>
    </lineage>
</organism>
<reference evidence="5" key="1">
    <citation type="journal article" date="2013" name="Environ. Microbiol.">
        <title>Microbiota from the distal guts of lean and obese adolescents exhibit partial functional redundancy besides clear differences in community structure.</title>
        <authorList>
            <person name="Ferrer M."/>
            <person name="Ruiz A."/>
            <person name="Lanza F."/>
            <person name="Haange S.B."/>
            <person name="Oberbach A."/>
            <person name="Till H."/>
            <person name="Bargiela R."/>
            <person name="Campoy C."/>
            <person name="Segura M.T."/>
            <person name="Richter M."/>
            <person name="von Bergen M."/>
            <person name="Seifert J."/>
            <person name="Suarez A."/>
        </authorList>
    </citation>
    <scope>NUCLEOTIDE SEQUENCE</scope>
</reference>
<gene>
    <name evidence="5" type="ORF">LEA_12574</name>
</gene>
<comment type="similarity">
    <text evidence="1">Belongs to the D-isomer specific 2-hydroxyacid dehydrogenase family.</text>
</comment>
<feature type="domain" description="D-isomer specific 2-hydroxyacid dehydrogenase catalytic" evidence="4">
    <location>
        <begin position="3"/>
        <end position="39"/>
    </location>
</feature>
<sequence length="50" mass="5332">MLSVAFTGVDHIDLEACKKRGITVCNAAGYSTEAVAELTIGMMIAVSEKW</sequence>
<evidence type="ECO:0000256" key="3">
    <source>
        <dbReference type="ARBA" id="ARBA00023027"/>
    </source>
</evidence>
<name>K1TP05_9ZZZZ</name>
<evidence type="ECO:0000256" key="1">
    <source>
        <dbReference type="ARBA" id="ARBA00005854"/>
    </source>
</evidence>
<proteinExistence type="inferred from homology"/>
<dbReference type="GO" id="GO:0016616">
    <property type="term" value="F:oxidoreductase activity, acting on the CH-OH group of donors, NAD or NADP as acceptor"/>
    <property type="evidence" value="ECO:0007669"/>
    <property type="project" value="InterPro"/>
</dbReference>
<dbReference type="InterPro" id="IPR006139">
    <property type="entry name" value="D-isomer_2_OHA_DH_cat_dom"/>
</dbReference>
<dbReference type="AlphaFoldDB" id="K1TP05"/>
<dbReference type="Pfam" id="PF00389">
    <property type="entry name" value="2-Hacid_dh"/>
    <property type="match status" value="1"/>
</dbReference>
<dbReference type="Gene3D" id="3.40.50.720">
    <property type="entry name" value="NAD(P)-binding Rossmann-like Domain"/>
    <property type="match status" value="1"/>
</dbReference>
<evidence type="ECO:0000259" key="4">
    <source>
        <dbReference type="Pfam" id="PF00389"/>
    </source>
</evidence>
<keyword evidence="3" id="KW-0520">NAD</keyword>